<protein>
    <submittedName>
        <fullName evidence="2">Uncharacterized protein</fullName>
    </submittedName>
</protein>
<proteinExistence type="predicted"/>
<organism evidence="2">
    <name type="scientific">marine sediment metagenome</name>
    <dbReference type="NCBI Taxonomy" id="412755"/>
    <lineage>
        <taxon>unclassified sequences</taxon>
        <taxon>metagenomes</taxon>
        <taxon>ecological metagenomes</taxon>
    </lineage>
</organism>
<feature type="region of interest" description="Disordered" evidence="1">
    <location>
        <begin position="92"/>
        <end position="152"/>
    </location>
</feature>
<accession>A0A0F9KIN6</accession>
<feature type="compositionally biased region" description="Polar residues" evidence="1">
    <location>
        <begin position="98"/>
        <end position="119"/>
    </location>
</feature>
<feature type="compositionally biased region" description="Pro residues" evidence="1">
    <location>
        <begin position="135"/>
        <end position="146"/>
    </location>
</feature>
<dbReference type="EMBL" id="LAZR01014965">
    <property type="protein sequence ID" value="KKM15190.1"/>
    <property type="molecule type" value="Genomic_DNA"/>
</dbReference>
<feature type="compositionally biased region" description="Low complexity" evidence="1">
    <location>
        <begin position="123"/>
        <end position="134"/>
    </location>
</feature>
<name>A0A0F9KIN6_9ZZZZ</name>
<evidence type="ECO:0000313" key="2">
    <source>
        <dbReference type="EMBL" id="KKM15190.1"/>
    </source>
</evidence>
<dbReference type="AlphaFoldDB" id="A0A0F9KIN6"/>
<evidence type="ECO:0000256" key="1">
    <source>
        <dbReference type="SAM" id="MobiDB-lite"/>
    </source>
</evidence>
<gene>
    <name evidence="2" type="ORF">LCGC14_1698600</name>
</gene>
<sequence length="253" mass="28362">MAEGYNFQLLTAIVKVVRPKDKPVIGVGDGLGNFMWIGTENIIVAHPNKYDQWQTTIFALVPDYKIEWIPEKNFEQYKGTYSKTKPVLQPIPPMFQGASLTPTPVQSQPTNYPQQSQTPAPNQPQQSQTYQQPTAPVPLHPSPPAGHIPLQQTPIQNTVEEDLIKLKGLRGLRTPDYLQEIAEELGAIRKLLELYIKPPKLVSADTLVPDAPNQMELNQIENEYGVPPNEIDELFDPKIEPKVNKGKLPDIFG</sequence>
<reference evidence="2" key="1">
    <citation type="journal article" date="2015" name="Nature">
        <title>Complex archaea that bridge the gap between prokaryotes and eukaryotes.</title>
        <authorList>
            <person name="Spang A."/>
            <person name="Saw J.H."/>
            <person name="Jorgensen S.L."/>
            <person name="Zaremba-Niedzwiedzka K."/>
            <person name="Martijn J."/>
            <person name="Lind A.E."/>
            <person name="van Eijk R."/>
            <person name="Schleper C."/>
            <person name="Guy L."/>
            <person name="Ettema T.J."/>
        </authorList>
    </citation>
    <scope>NUCLEOTIDE SEQUENCE</scope>
</reference>
<comment type="caution">
    <text evidence="2">The sequence shown here is derived from an EMBL/GenBank/DDBJ whole genome shotgun (WGS) entry which is preliminary data.</text>
</comment>